<name>A0A919NQA6_9ACTN</name>
<evidence type="ECO:0000313" key="2">
    <source>
        <dbReference type="EMBL" id="GIF23109.1"/>
    </source>
</evidence>
<dbReference type="Proteomes" id="UP000623608">
    <property type="component" value="Unassembled WGS sequence"/>
</dbReference>
<evidence type="ECO:0000256" key="1">
    <source>
        <dbReference type="SAM" id="MobiDB-lite"/>
    </source>
</evidence>
<feature type="compositionally biased region" description="Low complexity" evidence="1">
    <location>
        <begin position="129"/>
        <end position="145"/>
    </location>
</feature>
<keyword evidence="3" id="KW-1185">Reference proteome</keyword>
<dbReference type="EMBL" id="BOMY01000038">
    <property type="protein sequence ID" value="GIF23109.1"/>
    <property type="molecule type" value="Genomic_DNA"/>
</dbReference>
<evidence type="ECO:0000313" key="3">
    <source>
        <dbReference type="Proteomes" id="UP000623608"/>
    </source>
</evidence>
<proteinExistence type="predicted"/>
<gene>
    <name evidence="2" type="ORF">Ate02nite_58390</name>
</gene>
<sequence length="145" mass="15544">MRYPGVVEMPVIEKEADRDVPARAAHLGERASDRGAVRHRAQIPGADRLLNGRSEGPVAGERRQIEGVDAAAGLDDEGQAGRVALAGAQVHQRVRTHRGQRLAQCLDRRRFEESRLPLEHAERTEAGVAGYRGSSRPPSGGASGG</sequence>
<organism evidence="2 3">
    <name type="scientific">Paractinoplanes tereljensis</name>
    <dbReference type="NCBI Taxonomy" id="571912"/>
    <lineage>
        <taxon>Bacteria</taxon>
        <taxon>Bacillati</taxon>
        <taxon>Actinomycetota</taxon>
        <taxon>Actinomycetes</taxon>
        <taxon>Micromonosporales</taxon>
        <taxon>Micromonosporaceae</taxon>
        <taxon>Paractinoplanes</taxon>
    </lineage>
</organism>
<feature type="region of interest" description="Disordered" evidence="1">
    <location>
        <begin position="28"/>
        <end position="64"/>
    </location>
</feature>
<reference evidence="2" key="1">
    <citation type="submission" date="2021-01" db="EMBL/GenBank/DDBJ databases">
        <title>Whole genome shotgun sequence of Actinoplanes tereljensis NBRC 105297.</title>
        <authorList>
            <person name="Komaki H."/>
            <person name="Tamura T."/>
        </authorList>
    </citation>
    <scope>NUCLEOTIDE SEQUENCE</scope>
    <source>
        <strain evidence="2">NBRC 105297</strain>
    </source>
</reference>
<feature type="region of interest" description="Disordered" evidence="1">
    <location>
        <begin position="110"/>
        <end position="145"/>
    </location>
</feature>
<dbReference type="AlphaFoldDB" id="A0A919NQA6"/>
<accession>A0A919NQA6</accession>
<feature type="compositionally biased region" description="Basic and acidic residues" evidence="1">
    <location>
        <begin position="110"/>
        <end position="125"/>
    </location>
</feature>
<protein>
    <submittedName>
        <fullName evidence="2">Uncharacterized protein</fullName>
    </submittedName>
</protein>
<comment type="caution">
    <text evidence="2">The sequence shown here is derived from an EMBL/GenBank/DDBJ whole genome shotgun (WGS) entry which is preliminary data.</text>
</comment>